<dbReference type="EMBL" id="CAJNIZ010029191">
    <property type="protein sequence ID" value="CAE7514124.1"/>
    <property type="molecule type" value="Genomic_DNA"/>
</dbReference>
<dbReference type="PANTHER" id="PTHR46532:SF11">
    <property type="entry name" value="DYNEIN AXONEMAL HEAVY CHAIN 12"/>
    <property type="match status" value="1"/>
</dbReference>
<comment type="caution">
    <text evidence="2">The sequence shown here is derived from an EMBL/GenBank/DDBJ whole genome shotgun (WGS) entry which is preliminary data.</text>
</comment>
<evidence type="ECO:0000313" key="2">
    <source>
        <dbReference type="EMBL" id="CAE7514124.1"/>
    </source>
</evidence>
<evidence type="ECO:0000259" key="1">
    <source>
        <dbReference type="Pfam" id="PF08385"/>
    </source>
</evidence>
<sequence length="211" mass="23717">MCEGTKGEVLSSSVRKVHEEFDKAVGDFRQVPYDIFDVKETDFIKDFHEFRLTIRDLDRRLGSILAAAFRDQDTLHGRAKLLDAFEGLLERPVLQAELVRKQQAMIGQYKQDVEELEAMQAGFAANVDRVDACEPDAPIFYNLPPVAGALFWARSLRMRLRDPMPKILACNECGPHCVRCLLHLQAVCSGSGYGRVVAQFFVPASTRDTAP</sequence>
<dbReference type="InterPro" id="IPR013594">
    <property type="entry name" value="Dynein_heavy_tail"/>
</dbReference>
<dbReference type="AlphaFoldDB" id="A0A812TA15"/>
<dbReference type="GO" id="GO:0005858">
    <property type="term" value="C:axonemal dynein complex"/>
    <property type="evidence" value="ECO:0007669"/>
    <property type="project" value="TreeGrafter"/>
</dbReference>
<keyword evidence="3" id="KW-1185">Reference proteome</keyword>
<dbReference type="Pfam" id="PF08385">
    <property type="entry name" value="DHC_N1"/>
    <property type="match status" value="1"/>
</dbReference>
<protein>
    <submittedName>
        <fullName evidence="2">ODA4 protein</fullName>
    </submittedName>
</protein>
<name>A0A812TA15_SYMPI</name>
<dbReference type="PANTHER" id="PTHR46532">
    <property type="entry name" value="MALE FERTILITY FACTOR KL5"/>
    <property type="match status" value="1"/>
</dbReference>
<gene>
    <name evidence="2" type="primary">ODA4</name>
    <name evidence="2" type="ORF">SPIL2461_LOCUS13406</name>
</gene>
<reference evidence="2" key="1">
    <citation type="submission" date="2021-02" db="EMBL/GenBank/DDBJ databases">
        <authorList>
            <person name="Dougan E. K."/>
            <person name="Rhodes N."/>
            <person name="Thang M."/>
            <person name="Chan C."/>
        </authorList>
    </citation>
    <scope>NUCLEOTIDE SEQUENCE</scope>
</reference>
<dbReference type="GO" id="GO:0051959">
    <property type="term" value="F:dynein light intermediate chain binding"/>
    <property type="evidence" value="ECO:0007669"/>
    <property type="project" value="InterPro"/>
</dbReference>
<dbReference type="OrthoDB" id="10251809at2759"/>
<feature type="domain" description="Dynein heavy chain tail" evidence="1">
    <location>
        <begin position="3"/>
        <end position="168"/>
    </location>
</feature>
<dbReference type="Proteomes" id="UP000649617">
    <property type="component" value="Unassembled WGS sequence"/>
</dbReference>
<dbReference type="GO" id="GO:0045505">
    <property type="term" value="F:dynein intermediate chain binding"/>
    <property type="evidence" value="ECO:0007669"/>
    <property type="project" value="InterPro"/>
</dbReference>
<organism evidence="2 3">
    <name type="scientific">Symbiodinium pilosum</name>
    <name type="common">Dinoflagellate</name>
    <dbReference type="NCBI Taxonomy" id="2952"/>
    <lineage>
        <taxon>Eukaryota</taxon>
        <taxon>Sar</taxon>
        <taxon>Alveolata</taxon>
        <taxon>Dinophyceae</taxon>
        <taxon>Suessiales</taxon>
        <taxon>Symbiodiniaceae</taxon>
        <taxon>Symbiodinium</taxon>
    </lineage>
</organism>
<proteinExistence type="predicted"/>
<evidence type="ECO:0000313" key="3">
    <source>
        <dbReference type="Proteomes" id="UP000649617"/>
    </source>
</evidence>
<dbReference type="InterPro" id="IPR026983">
    <property type="entry name" value="DHC"/>
</dbReference>
<accession>A0A812TA15</accession>
<dbReference type="GO" id="GO:0007018">
    <property type="term" value="P:microtubule-based movement"/>
    <property type="evidence" value="ECO:0007669"/>
    <property type="project" value="InterPro"/>
</dbReference>